<dbReference type="AlphaFoldDB" id="X1THJ0"/>
<reference evidence="2" key="1">
    <citation type="journal article" date="2014" name="Front. Microbiol.">
        <title>High frequency of phylogenetically diverse reductive dehalogenase-homologous genes in deep subseafloor sedimentary metagenomes.</title>
        <authorList>
            <person name="Kawai M."/>
            <person name="Futagami T."/>
            <person name="Toyoda A."/>
            <person name="Takaki Y."/>
            <person name="Nishi S."/>
            <person name="Hori S."/>
            <person name="Arai W."/>
            <person name="Tsubouchi T."/>
            <person name="Morono Y."/>
            <person name="Uchiyama I."/>
            <person name="Ito T."/>
            <person name="Fujiyama A."/>
            <person name="Inagaki F."/>
            <person name="Takami H."/>
        </authorList>
    </citation>
    <scope>NUCLEOTIDE SEQUENCE</scope>
    <source>
        <strain evidence="2">Expedition CK06-06</strain>
    </source>
</reference>
<protein>
    <submittedName>
        <fullName evidence="2">Uncharacterized protein</fullName>
    </submittedName>
</protein>
<comment type="caution">
    <text evidence="2">The sequence shown here is derived from an EMBL/GenBank/DDBJ whole genome shotgun (WGS) entry which is preliminary data.</text>
</comment>
<keyword evidence="1" id="KW-0812">Transmembrane</keyword>
<evidence type="ECO:0000313" key="2">
    <source>
        <dbReference type="EMBL" id="GAI79479.1"/>
    </source>
</evidence>
<accession>X1THJ0</accession>
<gene>
    <name evidence="2" type="ORF">S12H4_11866</name>
</gene>
<name>X1THJ0_9ZZZZ</name>
<keyword evidence="1" id="KW-0472">Membrane</keyword>
<evidence type="ECO:0000256" key="1">
    <source>
        <dbReference type="SAM" id="Phobius"/>
    </source>
</evidence>
<organism evidence="2">
    <name type="scientific">marine sediment metagenome</name>
    <dbReference type="NCBI Taxonomy" id="412755"/>
    <lineage>
        <taxon>unclassified sequences</taxon>
        <taxon>metagenomes</taxon>
        <taxon>ecological metagenomes</taxon>
    </lineage>
</organism>
<keyword evidence="1" id="KW-1133">Transmembrane helix</keyword>
<feature type="transmembrane region" description="Helical" evidence="1">
    <location>
        <begin position="6"/>
        <end position="25"/>
    </location>
</feature>
<feature type="non-terminal residue" evidence="2">
    <location>
        <position position="43"/>
    </location>
</feature>
<sequence length="43" mass="4713">MSDKNIGIIKIIALCIAFILILLGGRAFYEHRYFKGAVVLSSG</sequence>
<dbReference type="EMBL" id="BARW01005449">
    <property type="protein sequence ID" value="GAI79479.1"/>
    <property type="molecule type" value="Genomic_DNA"/>
</dbReference>
<proteinExistence type="predicted"/>